<dbReference type="PANTHER" id="PTHR31987:SF1">
    <property type="entry name" value="GLUTAMINASE A"/>
    <property type="match status" value="1"/>
</dbReference>
<evidence type="ECO:0000313" key="4">
    <source>
        <dbReference type="Proteomes" id="UP000799438"/>
    </source>
</evidence>
<accession>A0A6A6BDQ0</accession>
<evidence type="ECO:0000259" key="2">
    <source>
        <dbReference type="Pfam" id="PF17168"/>
    </source>
</evidence>
<evidence type="ECO:0008006" key="5">
    <source>
        <dbReference type="Google" id="ProtNLM"/>
    </source>
</evidence>
<dbReference type="EMBL" id="ML995489">
    <property type="protein sequence ID" value="KAF2140601.1"/>
    <property type="molecule type" value="Genomic_DNA"/>
</dbReference>
<gene>
    <name evidence="3" type="ORF">K452DRAFT_202984</name>
</gene>
<feature type="non-terminal residue" evidence="3">
    <location>
        <position position="1"/>
    </location>
</feature>
<dbReference type="AlphaFoldDB" id="A0A6A6BDQ0"/>
<dbReference type="InterPro" id="IPR032514">
    <property type="entry name" value="GtaA_central"/>
</dbReference>
<dbReference type="InterPro" id="IPR008928">
    <property type="entry name" value="6-hairpin_glycosidase_sf"/>
</dbReference>
<proteinExistence type="predicted"/>
<evidence type="ECO:0000259" key="1">
    <source>
        <dbReference type="Pfam" id="PF16335"/>
    </source>
</evidence>
<dbReference type="OrthoDB" id="431715at2759"/>
<sequence length="724" mass="79777">SNGTLNSNSVRFWTGQNVGWEGIVTVDGISYEWLGTGLKAFPIVDEIKSATPLTVSYDSQYSNFTFAAGPVQLTASFFSPVTPHDLCRTSIPLSYLQVSYLSTDNSSHSVQFYGDVDDSWNNYAASAAVNYDLYADAQTVGGNEYDFSETNDFPNWGDFAYSTTAGTAVNFTHQAGDAVNLRYNFLKSHQLTNVRDNDISHPVFAYAHDFGNSNSGSALYTVGTIQAPQINLLTSEGLQSLPPWWASPSCYGPDQSNLIAFHYADFHSSQGMAAQFETQLKADVNNYYATEGVSVSSNAPATPAPAWASAGMDSSTMDNFTRGVDQFGEAYIFDSSNAYGFLNPNDFSGVAVPDLSEAQAYYSIVALSARQIMGAYTLTVPPNFNGDQATRYNSSEPFMFQKEISSNGNMNTVDVLYPAMPFFLWANPDLLRYALNPLYLNQESGFYPKDYSMHDLGTHFPNATGHVPGDDEAMPVEESGNMLLMSYSIYKFTGEVQWLRDHYSKLYQWAQFLIEYALIPSEQLSTDDFLGTLENQTNLAIKGIVGLQAMAGIASVTDHLDDAANFSATAANYYSQWEGFAIDPSGTHTVLAYQWRSSWGQLYNAYPDKLLNLGVVTPEVYAMQSDWYDQVSQVFGVPLDNRHSLTKSDWEMWTAATCKPHTRRLMVNALAYWLNQTSTDKAFTDLYETIDTGSYPSQATFIARPVAGGHFALLALLRAGATSA</sequence>
<dbReference type="RefSeq" id="XP_033396314.1">
    <property type="nucleotide sequence ID" value="XM_033536063.1"/>
</dbReference>
<organism evidence="3 4">
    <name type="scientific">Aplosporella prunicola CBS 121167</name>
    <dbReference type="NCBI Taxonomy" id="1176127"/>
    <lineage>
        <taxon>Eukaryota</taxon>
        <taxon>Fungi</taxon>
        <taxon>Dikarya</taxon>
        <taxon>Ascomycota</taxon>
        <taxon>Pezizomycotina</taxon>
        <taxon>Dothideomycetes</taxon>
        <taxon>Dothideomycetes incertae sedis</taxon>
        <taxon>Botryosphaeriales</taxon>
        <taxon>Aplosporellaceae</taxon>
        <taxon>Aplosporella</taxon>
    </lineage>
</organism>
<dbReference type="GO" id="GO:0005975">
    <property type="term" value="P:carbohydrate metabolic process"/>
    <property type="evidence" value="ECO:0007669"/>
    <property type="project" value="InterPro"/>
</dbReference>
<dbReference type="Pfam" id="PF17168">
    <property type="entry name" value="DUF5127"/>
    <property type="match status" value="1"/>
</dbReference>
<dbReference type="InterPro" id="IPR033433">
    <property type="entry name" value="GtaA_N"/>
</dbReference>
<keyword evidence="4" id="KW-1185">Reference proteome</keyword>
<feature type="domain" description="Glutaminase A N-terminal" evidence="2">
    <location>
        <begin position="62"/>
        <end position="283"/>
    </location>
</feature>
<protein>
    <recommendedName>
        <fullName evidence="5">DUF1793-domain-containing protein</fullName>
    </recommendedName>
</protein>
<evidence type="ECO:0000313" key="3">
    <source>
        <dbReference type="EMBL" id="KAF2140601.1"/>
    </source>
</evidence>
<feature type="non-terminal residue" evidence="3">
    <location>
        <position position="724"/>
    </location>
</feature>
<dbReference type="PANTHER" id="PTHR31987">
    <property type="entry name" value="GLUTAMINASE A-RELATED"/>
    <property type="match status" value="1"/>
</dbReference>
<dbReference type="InterPro" id="IPR052743">
    <property type="entry name" value="Glutaminase_GtaA"/>
</dbReference>
<dbReference type="Pfam" id="PF16335">
    <property type="entry name" value="GtaA_6_Hairpin"/>
    <property type="match status" value="1"/>
</dbReference>
<reference evidence="3" key="1">
    <citation type="journal article" date="2020" name="Stud. Mycol.">
        <title>101 Dothideomycetes genomes: a test case for predicting lifestyles and emergence of pathogens.</title>
        <authorList>
            <person name="Haridas S."/>
            <person name="Albert R."/>
            <person name="Binder M."/>
            <person name="Bloem J."/>
            <person name="Labutti K."/>
            <person name="Salamov A."/>
            <person name="Andreopoulos B."/>
            <person name="Baker S."/>
            <person name="Barry K."/>
            <person name="Bills G."/>
            <person name="Bluhm B."/>
            <person name="Cannon C."/>
            <person name="Castanera R."/>
            <person name="Culley D."/>
            <person name="Daum C."/>
            <person name="Ezra D."/>
            <person name="Gonzalez J."/>
            <person name="Henrissat B."/>
            <person name="Kuo A."/>
            <person name="Liang C."/>
            <person name="Lipzen A."/>
            <person name="Lutzoni F."/>
            <person name="Magnuson J."/>
            <person name="Mondo S."/>
            <person name="Nolan M."/>
            <person name="Ohm R."/>
            <person name="Pangilinan J."/>
            <person name="Park H.-J."/>
            <person name="Ramirez L."/>
            <person name="Alfaro M."/>
            <person name="Sun H."/>
            <person name="Tritt A."/>
            <person name="Yoshinaga Y."/>
            <person name="Zwiers L.-H."/>
            <person name="Turgeon B."/>
            <person name="Goodwin S."/>
            <person name="Spatafora J."/>
            <person name="Crous P."/>
            <person name="Grigoriev I."/>
        </authorList>
    </citation>
    <scope>NUCLEOTIDE SEQUENCE</scope>
    <source>
        <strain evidence="3">CBS 121167</strain>
    </source>
</reference>
<feature type="domain" description="Glutaminase A central" evidence="1">
    <location>
        <begin position="359"/>
        <end position="714"/>
    </location>
</feature>
<dbReference type="SUPFAM" id="SSF48208">
    <property type="entry name" value="Six-hairpin glycosidases"/>
    <property type="match status" value="1"/>
</dbReference>
<dbReference type="GeneID" id="54293559"/>
<name>A0A6A6BDQ0_9PEZI</name>
<dbReference type="Proteomes" id="UP000799438">
    <property type="component" value="Unassembled WGS sequence"/>
</dbReference>